<evidence type="ECO:0000313" key="19">
    <source>
        <dbReference type="EMBL" id="MBI5252584.1"/>
    </source>
</evidence>
<dbReference type="CDD" id="cd00207">
    <property type="entry name" value="fer2"/>
    <property type="match status" value="1"/>
</dbReference>
<evidence type="ECO:0000256" key="7">
    <source>
        <dbReference type="ARBA" id="ARBA00022737"/>
    </source>
</evidence>
<dbReference type="SUPFAM" id="SSF54862">
    <property type="entry name" value="4Fe-4S ferredoxins"/>
    <property type="match status" value="1"/>
</dbReference>
<evidence type="ECO:0000256" key="9">
    <source>
        <dbReference type="ARBA" id="ARBA00023002"/>
    </source>
</evidence>
<dbReference type="EMBL" id="JACRDE010000624">
    <property type="protein sequence ID" value="MBI5252584.1"/>
    <property type="molecule type" value="Genomic_DNA"/>
</dbReference>
<dbReference type="GO" id="GO:0016020">
    <property type="term" value="C:membrane"/>
    <property type="evidence" value="ECO:0007669"/>
    <property type="project" value="UniProtKB-SubCell"/>
</dbReference>
<dbReference type="GO" id="GO:0003954">
    <property type="term" value="F:NADH dehydrogenase activity"/>
    <property type="evidence" value="ECO:0007669"/>
    <property type="project" value="TreeGrafter"/>
</dbReference>
<evidence type="ECO:0000256" key="8">
    <source>
        <dbReference type="ARBA" id="ARBA00022967"/>
    </source>
</evidence>
<feature type="domain" description="2Fe-2S ferredoxin-type" evidence="15">
    <location>
        <begin position="1"/>
        <end position="80"/>
    </location>
</feature>
<sequence length="879" mass="95990">MVTLTIDGVEVTVQRGATILEAAQKAGVRIPTLCNDKRLIPFGACRLCMVEVTARGRTRTMPACFNPARDGMQVATHTPQLIESRRMQLKLLLRAHPLLCPSCDAAGDCELQNLVHEYQITELPFTRETRFFHVDHTSHFIRFNMNLCIRCGMCVRVCDEIQGQNELSFVNRGMHSEISTDFGRPLNCEFCGQCASICPVGAIRSKWLVGTGRPFEMQDIDTTCAFCSLGCTLTLGRKDGKIVYVTSPKTSPNEGNLCVKGRYGWPYIYSSGRLLKPMIRKDGVLKEVEWNEALGFVSEGLKKVKAESGGTSLAALGSERLTNEEAYVFNRFARTVLGTPHIDHAGGYGYRALVDGLAKSLGYPASTNSIREIRNSKVILLLGSDLTETHPVAKNEVIIATGRNRAKAIVVDSIRTKLTDRPGLFLWVPPGTEHLIAHAMLKHIIDQELFDKAGLNSKAEGFEELTASLADYTPEKVAEATGVDAELIREAATEYAKAPTATIILTEGLNRIGNSVELAIAAVNLALVTGRIGKESCGVHVFGEKVNAQGAIDMGLAPDLLPGFASISDDAARAKFEDAWAGPISKERGYSAAEIFVKAEQGEIKGLYVVGENPADVYPDRALIEKALSKLDFLVVQDMFLSSTAQLAHAVLPVASFAEKSGTFTSAERLVQRIRPVVHSQLEKSDLDVFVALAALMSKPAMNYSGPEQVMEEIAGLVKIYEGISYERLDAKGLQWPCVDAEDPGKRILYEGGFPGGKAHLEPAAPQKKPDLDGLPMYMILGTVKFHSGSFSMWSSALMDVCPDAYAEMSWKDIRALGLKEGDQIKITDASGVSVQTQVKFSRRAMEGMVVVPFHFSGLKLNNLTHWDKPVVKVKVEKA</sequence>
<dbReference type="Proteomes" id="UP000807825">
    <property type="component" value="Unassembled WGS sequence"/>
</dbReference>
<evidence type="ECO:0000256" key="11">
    <source>
        <dbReference type="ARBA" id="ARBA00023014"/>
    </source>
</evidence>
<keyword evidence="8" id="KW-1278">Translocase</keyword>
<keyword evidence="10" id="KW-0408">Iron</keyword>
<dbReference type="PROSITE" id="PS51669">
    <property type="entry name" value="4FE4S_MOW_BIS_MGD"/>
    <property type="match status" value="1"/>
</dbReference>
<dbReference type="PANTHER" id="PTHR43105">
    <property type="entry name" value="RESPIRATORY NITRATE REDUCTASE"/>
    <property type="match status" value="1"/>
</dbReference>
<evidence type="ECO:0000256" key="14">
    <source>
        <dbReference type="ARBA" id="ARBA00034078"/>
    </source>
</evidence>
<dbReference type="InterPro" id="IPR009010">
    <property type="entry name" value="Asp_de-COase-like_dom_sf"/>
</dbReference>
<dbReference type="AlphaFoldDB" id="A0A9D6Z5W8"/>
<evidence type="ECO:0000259" key="18">
    <source>
        <dbReference type="PROSITE" id="PS51839"/>
    </source>
</evidence>
<evidence type="ECO:0000259" key="17">
    <source>
        <dbReference type="PROSITE" id="PS51669"/>
    </source>
</evidence>
<dbReference type="InterPro" id="IPR050123">
    <property type="entry name" value="Prok_molybdopt-oxidoreductase"/>
</dbReference>
<keyword evidence="7" id="KW-0677">Repeat</keyword>
<dbReference type="Gene3D" id="2.40.40.20">
    <property type="match status" value="1"/>
</dbReference>
<dbReference type="GO" id="GO:0022904">
    <property type="term" value="P:respiratory electron transport chain"/>
    <property type="evidence" value="ECO:0007669"/>
    <property type="project" value="TreeGrafter"/>
</dbReference>
<evidence type="ECO:0000256" key="13">
    <source>
        <dbReference type="ARBA" id="ARBA00023136"/>
    </source>
</evidence>
<dbReference type="PROSITE" id="PS00198">
    <property type="entry name" value="4FE4S_FER_1"/>
    <property type="match status" value="1"/>
</dbReference>
<evidence type="ECO:0000256" key="4">
    <source>
        <dbReference type="ARBA" id="ARBA00022485"/>
    </source>
</evidence>
<evidence type="ECO:0000313" key="20">
    <source>
        <dbReference type="Proteomes" id="UP000807825"/>
    </source>
</evidence>
<keyword evidence="11" id="KW-0411">Iron-sulfur</keyword>
<dbReference type="PROSITE" id="PS51379">
    <property type="entry name" value="4FE4S_FER_2"/>
    <property type="match status" value="2"/>
</dbReference>
<evidence type="ECO:0000256" key="5">
    <source>
        <dbReference type="ARBA" id="ARBA00022714"/>
    </source>
</evidence>
<dbReference type="Gene3D" id="3.40.50.740">
    <property type="match status" value="1"/>
</dbReference>
<protein>
    <submittedName>
        <fullName evidence="19">Molybdopterin-dependent oxidoreductase</fullName>
    </submittedName>
</protein>
<dbReference type="InterPro" id="IPR006657">
    <property type="entry name" value="MoPterin_dinucl-bd_dom"/>
</dbReference>
<comment type="cofactor">
    <cofactor evidence="14">
        <name>[2Fe-2S] cluster</name>
        <dbReference type="ChEBI" id="CHEBI:190135"/>
    </cofactor>
</comment>
<keyword evidence="9" id="KW-0560">Oxidoreductase</keyword>
<dbReference type="FunFam" id="3.30.70.20:FF:000035">
    <property type="entry name" value="Iron hydrogenase 1"/>
    <property type="match status" value="1"/>
</dbReference>
<dbReference type="InterPro" id="IPR036010">
    <property type="entry name" value="2Fe-2S_ferredoxin-like_sf"/>
</dbReference>
<comment type="cofactor">
    <cofactor evidence="1">
        <name>[4Fe-4S] cluster</name>
        <dbReference type="ChEBI" id="CHEBI:49883"/>
    </cofactor>
</comment>
<dbReference type="Pfam" id="PF22117">
    <property type="entry name" value="Fer4_Nqo3"/>
    <property type="match status" value="1"/>
</dbReference>
<organism evidence="19 20">
    <name type="scientific">Desulfomonile tiedjei</name>
    <dbReference type="NCBI Taxonomy" id="2358"/>
    <lineage>
        <taxon>Bacteria</taxon>
        <taxon>Pseudomonadati</taxon>
        <taxon>Thermodesulfobacteriota</taxon>
        <taxon>Desulfomonilia</taxon>
        <taxon>Desulfomonilales</taxon>
        <taxon>Desulfomonilaceae</taxon>
        <taxon>Desulfomonile</taxon>
    </lineage>
</organism>
<dbReference type="PANTHER" id="PTHR43105:SF14">
    <property type="entry name" value="FORMATE DEHYDROGENASE H"/>
    <property type="match status" value="1"/>
</dbReference>
<dbReference type="SMART" id="SM00926">
    <property type="entry name" value="Molybdop_Fe4S4"/>
    <property type="match status" value="1"/>
</dbReference>
<dbReference type="SUPFAM" id="SSF50692">
    <property type="entry name" value="ADC-like"/>
    <property type="match status" value="1"/>
</dbReference>
<evidence type="ECO:0000259" key="16">
    <source>
        <dbReference type="PROSITE" id="PS51379"/>
    </source>
</evidence>
<dbReference type="SMART" id="SM00929">
    <property type="entry name" value="NADH-G_4Fe-4S_3"/>
    <property type="match status" value="1"/>
</dbReference>
<evidence type="ECO:0000256" key="1">
    <source>
        <dbReference type="ARBA" id="ARBA00001966"/>
    </source>
</evidence>
<dbReference type="PROSITE" id="PS51085">
    <property type="entry name" value="2FE2S_FER_2"/>
    <property type="match status" value="1"/>
</dbReference>
<dbReference type="GO" id="GO:0051537">
    <property type="term" value="F:2 iron, 2 sulfur cluster binding"/>
    <property type="evidence" value="ECO:0007669"/>
    <property type="project" value="UniProtKB-KW"/>
</dbReference>
<keyword evidence="6" id="KW-0479">Metal-binding</keyword>
<evidence type="ECO:0000256" key="3">
    <source>
        <dbReference type="ARBA" id="ARBA00005404"/>
    </source>
</evidence>
<feature type="domain" description="4Fe-4S His(Cys)3-ligated-type" evidence="18">
    <location>
        <begin position="80"/>
        <end position="119"/>
    </location>
</feature>
<dbReference type="InterPro" id="IPR017900">
    <property type="entry name" value="4Fe4S_Fe_S_CS"/>
</dbReference>
<feature type="domain" description="4Fe-4S ferredoxin-type" evidence="16">
    <location>
        <begin position="176"/>
        <end position="208"/>
    </location>
</feature>
<dbReference type="InterPro" id="IPR006963">
    <property type="entry name" value="Mopterin_OxRdtase_4Fe-4S_dom"/>
</dbReference>
<dbReference type="FunFam" id="3.10.20.740:FF:000004">
    <property type="entry name" value="NADH-quinone oxidoreductase"/>
    <property type="match status" value="1"/>
</dbReference>
<dbReference type="SUPFAM" id="SSF54292">
    <property type="entry name" value="2Fe-2S ferredoxin-like"/>
    <property type="match status" value="1"/>
</dbReference>
<dbReference type="Gene3D" id="2.20.25.90">
    <property type="entry name" value="ADC-like domains"/>
    <property type="match status" value="1"/>
</dbReference>
<dbReference type="GO" id="GO:0043546">
    <property type="term" value="F:molybdopterin cofactor binding"/>
    <property type="evidence" value="ECO:0007669"/>
    <property type="project" value="InterPro"/>
</dbReference>
<comment type="caution">
    <text evidence="19">The sequence shown here is derived from an EMBL/GenBank/DDBJ whole genome shotgun (WGS) entry which is preliminary data.</text>
</comment>
<dbReference type="PIRSF" id="PIRSF036643">
    <property type="entry name" value="FDH_alpha"/>
    <property type="match status" value="1"/>
</dbReference>
<dbReference type="Pfam" id="PF00384">
    <property type="entry name" value="Molybdopterin"/>
    <property type="match status" value="1"/>
</dbReference>
<dbReference type="InterPro" id="IPR019574">
    <property type="entry name" value="NADH_UbQ_OxRdtase_Gsu_4Fe4S-bd"/>
</dbReference>
<reference evidence="19" key="1">
    <citation type="submission" date="2020-07" db="EMBL/GenBank/DDBJ databases">
        <title>Huge and variable diversity of episymbiotic CPR bacteria and DPANN archaea in groundwater ecosystems.</title>
        <authorList>
            <person name="He C.Y."/>
            <person name="Keren R."/>
            <person name="Whittaker M."/>
            <person name="Farag I.F."/>
            <person name="Doudna J."/>
            <person name="Cate J.H.D."/>
            <person name="Banfield J.F."/>
        </authorList>
    </citation>
    <scope>NUCLEOTIDE SEQUENCE</scope>
    <source>
        <strain evidence="19">NC_groundwater_1664_Pr3_B-0.1um_52_9</strain>
    </source>
</reference>
<accession>A0A9D6Z5W8</accession>
<name>A0A9D6Z5W8_9BACT</name>
<keyword evidence="4" id="KW-0004">4Fe-4S</keyword>
<dbReference type="Gene3D" id="3.30.70.20">
    <property type="match status" value="1"/>
</dbReference>
<dbReference type="Pfam" id="PF10588">
    <property type="entry name" value="NADH-G_4Fe-4S_3"/>
    <property type="match status" value="1"/>
</dbReference>
<dbReference type="InterPro" id="IPR017896">
    <property type="entry name" value="4Fe4S_Fe-S-bd"/>
</dbReference>
<evidence type="ECO:0000259" key="15">
    <source>
        <dbReference type="PROSITE" id="PS51085"/>
    </source>
</evidence>
<comment type="similarity">
    <text evidence="3">Belongs to the complex I 75 kDa subunit family.</text>
</comment>
<dbReference type="InterPro" id="IPR006656">
    <property type="entry name" value="Mopterin_OxRdtase"/>
</dbReference>
<dbReference type="InterPro" id="IPR001041">
    <property type="entry name" value="2Fe-2S_ferredoxin-type"/>
</dbReference>
<dbReference type="Pfam" id="PF13510">
    <property type="entry name" value="Fer2_4"/>
    <property type="match status" value="1"/>
</dbReference>
<dbReference type="Pfam" id="PF01568">
    <property type="entry name" value="Molydop_binding"/>
    <property type="match status" value="1"/>
</dbReference>
<dbReference type="GO" id="GO:0051539">
    <property type="term" value="F:4 iron, 4 sulfur cluster binding"/>
    <property type="evidence" value="ECO:0007669"/>
    <property type="project" value="UniProtKB-KW"/>
</dbReference>
<gene>
    <name evidence="19" type="ORF">HY912_24070</name>
</gene>
<proteinExistence type="inferred from homology"/>
<evidence type="ECO:0000256" key="2">
    <source>
        <dbReference type="ARBA" id="ARBA00004370"/>
    </source>
</evidence>
<feature type="domain" description="4Fe-4S ferredoxin-type" evidence="16">
    <location>
        <begin position="139"/>
        <end position="158"/>
    </location>
</feature>
<keyword evidence="13" id="KW-0472">Membrane</keyword>
<dbReference type="SUPFAM" id="SSF53706">
    <property type="entry name" value="Formate dehydrogenase/DMSO reductase, domains 1-3"/>
    <property type="match status" value="1"/>
</dbReference>
<evidence type="ECO:0000256" key="12">
    <source>
        <dbReference type="ARBA" id="ARBA00023027"/>
    </source>
</evidence>
<feature type="domain" description="4Fe-4S Mo/W bis-MGD-type" evidence="17">
    <location>
        <begin position="217"/>
        <end position="272"/>
    </location>
</feature>
<dbReference type="GO" id="GO:0046872">
    <property type="term" value="F:metal ion binding"/>
    <property type="evidence" value="ECO:0007669"/>
    <property type="project" value="UniProtKB-KW"/>
</dbReference>
<keyword evidence="12" id="KW-0520">NAD</keyword>
<dbReference type="Pfam" id="PF04879">
    <property type="entry name" value="Molybdop_Fe4S4"/>
    <property type="match status" value="1"/>
</dbReference>
<keyword evidence="5" id="KW-0001">2Fe-2S</keyword>
<dbReference type="PROSITE" id="PS51839">
    <property type="entry name" value="4FE4S_HC3"/>
    <property type="match status" value="1"/>
</dbReference>
<dbReference type="Gene3D" id="3.10.20.740">
    <property type="match status" value="1"/>
</dbReference>
<dbReference type="Gene3D" id="3.40.228.10">
    <property type="entry name" value="Dimethylsulfoxide Reductase, domain 2"/>
    <property type="match status" value="1"/>
</dbReference>
<comment type="subcellular location">
    <subcellularLocation>
        <location evidence="2">Membrane</location>
    </subcellularLocation>
</comment>
<dbReference type="InterPro" id="IPR054351">
    <property type="entry name" value="NADH_UbQ_OxRdtase_ferredoxin"/>
</dbReference>
<evidence type="ECO:0000256" key="10">
    <source>
        <dbReference type="ARBA" id="ARBA00023004"/>
    </source>
</evidence>
<evidence type="ECO:0000256" key="6">
    <source>
        <dbReference type="ARBA" id="ARBA00022723"/>
    </source>
</evidence>